<keyword evidence="1" id="KW-1133">Transmembrane helix</keyword>
<evidence type="ECO:0000313" key="3">
    <source>
        <dbReference type="Proteomes" id="UP001156690"/>
    </source>
</evidence>
<evidence type="ECO:0008006" key="4">
    <source>
        <dbReference type="Google" id="ProtNLM"/>
    </source>
</evidence>
<dbReference type="AlphaFoldDB" id="A0AAV5NLH7"/>
<accession>A0AAV5NLH7</accession>
<dbReference type="Proteomes" id="UP001156690">
    <property type="component" value="Unassembled WGS sequence"/>
</dbReference>
<evidence type="ECO:0000256" key="1">
    <source>
        <dbReference type="SAM" id="Phobius"/>
    </source>
</evidence>
<gene>
    <name evidence="2" type="ORF">GCM10007932_05840</name>
</gene>
<keyword evidence="3" id="KW-1185">Reference proteome</keyword>
<keyword evidence="1" id="KW-0472">Membrane</keyword>
<feature type="transmembrane region" description="Helical" evidence="1">
    <location>
        <begin position="45"/>
        <end position="66"/>
    </location>
</feature>
<evidence type="ECO:0000313" key="2">
    <source>
        <dbReference type="EMBL" id="GLQ71224.1"/>
    </source>
</evidence>
<organism evidence="2 3">
    <name type="scientific">Vibrio penaeicida</name>
    <dbReference type="NCBI Taxonomy" id="104609"/>
    <lineage>
        <taxon>Bacteria</taxon>
        <taxon>Pseudomonadati</taxon>
        <taxon>Pseudomonadota</taxon>
        <taxon>Gammaproteobacteria</taxon>
        <taxon>Vibrionales</taxon>
        <taxon>Vibrionaceae</taxon>
        <taxon>Vibrio</taxon>
    </lineage>
</organism>
<name>A0AAV5NLH7_9VIBR</name>
<sequence length="115" mass="13161">MKGRCPNCNTESESIPLSKKCSQCGGFSNDWFVYDWVGYSRYKRLMIWGNWVVLALCSANFLTIVLGSADPIQWLFCLLIIPSTVSLINSYQAIANPEHYDGHRLKDLSSWFPYL</sequence>
<proteinExistence type="predicted"/>
<comment type="caution">
    <text evidence="2">The sequence shown here is derived from an EMBL/GenBank/DDBJ whole genome shotgun (WGS) entry which is preliminary data.</text>
</comment>
<feature type="transmembrane region" description="Helical" evidence="1">
    <location>
        <begin position="72"/>
        <end position="94"/>
    </location>
</feature>
<dbReference type="EMBL" id="BSNX01000003">
    <property type="protein sequence ID" value="GLQ71224.1"/>
    <property type="molecule type" value="Genomic_DNA"/>
</dbReference>
<protein>
    <recommendedName>
        <fullName evidence="4">DUF2628 domain-containing protein</fullName>
    </recommendedName>
</protein>
<keyword evidence="1" id="KW-0812">Transmembrane</keyword>
<reference evidence="3" key="1">
    <citation type="journal article" date="2019" name="Int. J. Syst. Evol. Microbiol.">
        <title>The Global Catalogue of Microorganisms (GCM) 10K type strain sequencing project: providing services to taxonomists for standard genome sequencing and annotation.</title>
        <authorList>
            <consortium name="The Broad Institute Genomics Platform"/>
            <consortium name="The Broad Institute Genome Sequencing Center for Infectious Disease"/>
            <person name="Wu L."/>
            <person name="Ma J."/>
        </authorList>
    </citation>
    <scope>NUCLEOTIDE SEQUENCE [LARGE SCALE GENOMIC DNA]</scope>
    <source>
        <strain evidence="3">NBRC 15640</strain>
    </source>
</reference>